<name>A0A6D2HIT7_9BRAS</name>
<evidence type="ECO:0000313" key="3">
    <source>
        <dbReference type="Proteomes" id="UP000467841"/>
    </source>
</evidence>
<proteinExistence type="predicted"/>
<dbReference type="EMBL" id="CACVBM020000111">
    <property type="protein sequence ID" value="CAA7014490.1"/>
    <property type="molecule type" value="Genomic_DNA"/>
</dbReference>
<gene>
    <name evidence="2" type="ORF">MERR_LOCUS1724</name>
</gene>
<dbReference type="PANTHER" id="PTHR45786:SF74">
    <property type="entry name" value="ATP-DEPENDENT DNA HELICASE"/>
    <property type="match status" value="1"/>
</dbReference>
<accession>A0A6D2HIT7</accession>
<evidence type="ECO:0000259" key="1">
    <source>
        <dbReference type="Pfam" id="PF14214"/>
    </source>
</evidence>
<feature type="domain" description="Helitron helicase-like" evidence="1">
    <location>
        <begin position="40"/>
        <end position="177"/>
    </location>
</feature>
<keyword evidence="3" id="KW-1185">Reference proteome</keyword>
<reference evidence="2" key="1">
    <citation type="submission" date="2020-01" db="EMBL/GenBank/DDBJ databases">
        <authorList>
            <person name="Mishra B."/>
        </authorList>
    </citation>
    <scope>NUCLEOTIDE SEQUENCE [LARGE SCALE GENOMIC DNA]</scope>
</reference>
<dbReference type="Proteomes" id="UP000467841">
    <property type="component" value="Unassembled WGS sequence"/>
</dbReference>
<dbReference type="AlphaFoldDB" id="A0A6D2HIT7"/>
<protein>
    <recommendedName>
        <fullName evidence="1">Helitron helicase-like domain-containing protein</fullName>
    </recommendedName>
</protein>
<dbReference type="PANTHER" id="PTHR45786">
    <property type="entry name" value="DNA BINDING PROTEIN-LIKE"/>
    <property type="match status" value="1"/>
</dbReference>
<sequence>MALQYPMLFPYGDSGFHLRIPYAGENEKTIQREYLTVREYYAYQLQTRLSEGKTMTRGGRLYHQFIVDAYTIIEEERLKFNRLNQKKLRADLYNNVCDAVGRGDSDSKSLGTFVGGPRYMVKNYHDAMVLCRTYGNPHLFVTITANPGWEDVKEHLQKYGNDTADDRPEITTRAFHSSQGRNSFWTTVCRLNFSYLLILLSYP</sequence>
<dbReference type="Pfam" id="PF14214">
    <property type="entry name" value="Helitron_like_N"/>
    <property type="match status" value="1"/>
</dbReference>
<comment type="caution">
    <text evidence="2">The sequence shown here is derived from an EMBL/GenBank/DDBJ whole genome shotgun (WGS) entry which is preliminary data.</text>
</comment>
<organism evidence="2 3">
    <name type="scientific">Microthlaspi erraticum</name>
    <dbReference type="NCBI Taxonomy" id="1685480"/>
    <lineage>
        <taxon>Eukaryota</taxon>
        <taxon>Viridiplantae</taxon>
        <taxon>Streptophyta</taxon>
        <taxon>Embryophyta</taxon>
        <taxon>Tracheophyta</taxon>
        <taxon>Spermatophyta</taxon>
        <taxon>Magnoliopsida</taxon>
        <taxon>eudicotyledons</taxon>
        <taxon>Gunneridae</taxon>
        <taxon>Pentapetalae</taxon>
        <taxon>rosids</taxon>
        <taxon>malvids</taxon>
        <taxon>Brassicales</taxon>
        <taxon>Brassicaceae</taxon>
        <taxon>Coluteocarpeae</taxon>
        <taxon>Microthlaspi</taxon>
    </lineage>
</organism>
<dbReference type="OrthoDB" id="1639296at2759"/>
<evidence type="ECO:0000313" key="2">
    <source>
        <dbReference type="EMBL" id="CAA7014490.1"/>
    </source>
</evidence>
<dbReference type="InterPro" id="IPR025476">
    <property type="entry name" value="Helitron_helicase-like"/>
</dbReference>